<name>A0A4U8W7L7_9FLAO</name>
<protein>
    <submittedName>
        <fullName evidence="1">Uncharacterized protein</fullName>
    </submittedName>
</protein>
<dbReference type="EMBL" id="LR215974">
    <property type="protein sequence ID" value="VFB02201.1"/>
    <property type="molecule type" value="Genomic_DNA"/>
</dbReference>
<gene>
    <name evidence="1" type="ORF">NCTC12078_00175</name>
</gene>
<evidence type="ECO:0000313" key="1">
    <source>
        <dbReference type="EMBL" id="VFB02201.1"/>
    </source>
</evidence>
<accession>A0A4U8W7L7</accession>
<dbReference type="AlphaFoldDB" id="A0A4U8W7L7"/>
<reference evidence="1 2" key="1">
    <citation type="submission" date="2019-02" db="EMBL/GenBank/DDBJ databases">
        <authorList>
            <consortium name="Pathogen Informatics"/>
        </authorList>
    </citation>
    <scope>NUCLEOTIDE SEQUENCE [LARGE SCALE GENOMIC DNA]</scope>
    <source>
        <strain evidence="1 2">3012STDY6944375</strain>
    </source>
</reference>
<dbReference type="KEGG" id="ctai:NCTC12078_00175"/>
<organism evidence="1 2">
    <name type="scientific">Chryseobacterium taihuense</name>
    <dbReference type="NCBI Taxonomy" id="1141221"/>
    <lineage>
        <taxon>Bacteria</taxon>
        <taxon>Pseudomonadati</taxon>
        <taxon>Bacteroidota</taxon>
        <taxon>Flavobacteriia</taxon>
        <taxon>Flavobacteriales</taxon>
        <taxon>Weeksellaceae</taxon>
        <taxon>Chryseobacterium group</taxon>
        <taxon>Chryseobacterium</taxon>
    </lineage>
</organism>
<sequence length="50" mass="6159">MDIIELCFFIKTNKDIKKKKVEETNSHCYEVNDEKIMFFQRYVIMKILKI</sequence>
<proteinExistence type="predicted"/>
<evidence type="ECO:0000313" key="2">
    <source>
        <dbReference type="Proteomes" id="UP000290013"/>
    </source>
</evidence>
<dbReference type="Proteomes" id="UP000290013">
    <property type="component" value="Chromosome"/>
</dbReference>